<evidence type="ECO:0000256" key="2">
    <source>
        <dbReference type="ARBA" id="ARBA00005582"/>
    </source>
</evidence>
<name>A0A2M8LVW7_9ACTN</name>
<dbReference type="InterPro" id="IPR000086">
    <property type="entry name" value="NUDIX_hydrolase_dom"/>
</dbReference>
<dbReference type="Proteomes" id="UP000230407">
    <property type="component" value="Unassembled WGS sequence"/>
</dbReference>
<dbReference type="Gene3D" id="3.90.79.10">
    <property type="entry name" value="Nucleoside Triphosphate Pyrophosphohydrolase"/>
    <property type="match status" value="1"/>
</dbReference>
<dbReference type="PANTHER" id="PTHR43222">
    <property type="entry name" value="NUDIX HYDROLASE 23"/>
    <property type="match status" value="1"/>
</dbReference>
<evidence type="ECO:0000313" key="7">
    <source>
        <dbReference type="EMBL" id="PJE96085.1"/>
    </source>
</evidence>
<dbReference type="InterPro" id="IPR020084">
    <property type="entry name" value="NUDIX_hydrolase_CS"/>
</dbReference>
<dbReference type="EMBL" id="PGGW01000060">
    <property type="protein sequence ID" value="PJE96085.1"/>
    <property type="molecule type" value="Genomic_DNA"/>
</dbReference>
<evidence type="ECO:0000256" key="3">
    <source>
        <dbReference type="ARBA" id="ARBA00022801"/>
    </source>
</evidence>
<sequence length="179" mass="19144">MAFTPGRIITHCPYCGTGYPENAGWPRDCAGCGETSWANPLPVAVALQPVATVDGGRGVVVVRRDIEPFRGELALPGGYLELGETWQQAAVRELWEETGLEADAARMRLFDAQSSPRTLLVFGLLPERDAASLPPSAPTAEATEWLVLREPVELAFPAHTEALRACLAGEHGVDAAPRG</sequence>
<dbReference type="GO" id="GO:0016787">
    <property type="term" value="F:hydrolase activity"/>
    <property type="evidence" value="ECO:0007669"/>
    <property type="project" value="UniProtKB-KW"/>
</dbReference>
<reference evidence="7 8" key="1">
    <citation type="submission" date="2017-11" db="EMBL/GenBank/DDBJ databases">
        <title>Streptomyces carmine sp. nov., a novel actinomycete isolated from Sophora alopecuroides in Xinjiang, China.</title>
        <authorList>
            <person name="Wang Y."/>
            <person name="Luo X."/>
            <person name="Wan C."/>
            <person name="Zhang L."/>
        </authorList>
    </citation>
    <scope>NUCLEOTIDE SEQUENCE [LARGE SCALE GENOMIC DNA]</scope>
    <source>
        <strain evidence="7 8">TRM SA0054</strain>
    </source>
</reference>
<dbReference type="SUPFAM" id="SSF55811">
    <property type="entry name" value="Nudix"/>
    <property type="match status" value="1"/>
</dbReference>
<comment type="cofactor">
    <cofactor evidence="1">
        <name>Mg(2+)</name>
        <dbReference type="ChEBI" id="CHEBI:18420"/>
    </cofactor>
</comment>
<proteinExistence type="inferred from homology"/>
<keyword evidence="3 5" id="KW-0378">Hydrolase</keyword>
<dbReference type="RefSeq" id="WP_100203271.1">
    <property type="nucleotide sequence ID" value="NZ_PGGW01000060.1"/>
</dbReference>
<comment type="similarity">
    <text evidence="2 5">Belongs to the Nudix hydrolase family.</text>
</comment>
<dbReference type="Pfam" id="PF00293">
    <property type="entry name" value="NUDIX"/>
    <property type="match status" value="1"/>
</dbReference>
<dbReference type="AlphaFoldDB" id="A0A2M8LVW7"/>
<evidence type="ECO:0000259" key="6">
    <source>
        <dbReference type="PROSITE" id="PS51462"/>
    </source>
</evidence>
<dbReference type="PANTHER" id="PTHR43222:SF12">
    <property type="entry name" value="NUDIX HYDROLASE"/>
    <property type="match status" value="1"/>
</dbReference>
<dbReference type="PROSITE" id="PS51462">
    <property type="entry name" value="NUDIX"/>
    <property type="match status" value="1"/>
</dbReference>
<gene>
    <name evidence="7" type="ORF">CUT44_20045</name>
</gene>
<keyword evidence="8" id="KW-1185">Reference proteome</keyword>
<protein>
    <submittedName>
        <fullName evidence="7">NUDIX hydrolase</fullName>
    </submittedName>
</protein>
<dbReference type="InterPro" id="IPR015797">
    <property type="entry name" value="NUDIX_hydrolase-like_dom_sf"/>
</dbReference>
<feature type="domain" description="Nudix hydrolase" evidence="6">
    <location>
        <begin position="40"/>
        <end position="170"/>
    </location>
</feature>
<comment type="caution">
    <text evidence="7">The sequence shown here is derived from an EMBL/GenBank/DDBJ whole genome shotgun (WGS) entry which is preliminary data.</text>
</comment>
<evidence type="ECO:0000313" key="8">
    <source>
        <dbReference type="Proteomes" id="UP000230407"/>
    </source>
</evidence>
<evidence type="ECO:0000256" key="5">
    <source>
        <dbReference type="RuleBase" id="RU003476"/>
    </source>
</evidence>
<keyword evidence="4" id="KW-0460">Magnesium</keyword>
<evidence type="ECO:0000256" key="4">
    <source>
        <dbReference type="ARBA" id="ARBA00022842"/>
    </source>
</evidence>
<accession>A0A2M8LVW7</accession>
<dbReference type="PRINTS" id="PR00502">
    <property type="entry name" value="NUDIXFAMILY"/>
</dbReference>
<dbReference type="InterPro" id="IPR020476">
    <property type="entry name" value="Nudix_hydrolase"/>
</dbReference>
<dbReference type="PROSITE" id="PS00893">
    <property type="entry name" value="NUDIX_BOX"/>
    <property type="match status" value="1"/>
</dbReference>
<organism evidence="7 8">
    <name type="scientific">Streptomyces carminius</name>
    <dbReference type="NCBI Taxonomy" id="2665496"/>
    <lineage>
        <taxon>Bacteria</taxon>
        <taxon>Bacillati</taxon>
        <taxon>Actinomycetota</taxon>
        <taxon>Actinomycetes</taxon>
        <taxon>Kitasatosporales</taxon>
        <taxon>Streptomycetaceae</taxon>
        <taxon>Streptomyces</taxon>
    </lineage>
</organism>
<evidence type="ECO:0000256" key="1">
    <source>
        <dbReference type="ARBA" id="ARBA00001946"/>
    </source>
</evidence>